<dbReference type="HOGENOM" id="CLU_065450_7_3_1"/>
<dbReference type="PANTHER" id="PTHR10380">
    <property type="entry name" value="CUTICLE PROTEIN"/>
    <property type="match status" value="1"/>
</dbReference>
<dbReference type="AlphaFoldDB" id="B4ML11"/>
<evidence type="ECO:0008006" key="6">
    <source>
        <dbReference type="Google" id="ProtNLM"/>
    </source>
</evidence>
<dbReference type="OMA" id="PNGFKNS"/>
<dbReference type="InterPro" id="IPR000618">
    <property type="entry name" value="Insect_cuticle"/>
</dbReference>
<dbReference type="PROSITE" id="PS51155">
    <property type="entry name" value="CHIT_BIND_RR_2"/>
    <property type="match status" value="1"/>
</dbReference>
<name>B4ML11_DROWI</name>
<dbReference type="InterPro" id="IPR031311">
    <property type="entry name" value="CHIT_BIND_RR_consensus"/>
</dbReference>
<accession>B4ML11</accession>
<dbReference type="PRINTS" id="PR00947">
    <property type="entry name" value="CUTICLE"/>
</dbReference>
<keyword evidence="5" id="KW-1185">Reference proteome</keyword>
<dbReference type="Proteomes" id="UP000007798">
    <property type="component" value="Unassembled WGS sequence"/>
</dbReference>
<dbReference type="GO" id="GO:0062129">
    <property type="term" value="C:chitin-based extracellular matrix"/>
    <property type="evidence" value="ECO:0007669"/>
    <property type="project" value="TreeGrafter"/>
</dbReference>
<evidence type="ECO:0000256" key="2">
    <source>
        <dbReference type="PROSITE-ProRule" id="PRU00497"/>
    </source>
</evidence>
<evidence type="ECO:0000313" key="4">
    <source>
        <dbReference type="EMBL" id="EDW72936.1"/>
    </source>
</evidence>
<dbReference type="PROSITE" id="PS00233">
    <property type="entry name" value="CHIT_BIND_RR_1"/>
    <property type="match status" value="1"/>
</dbReference>
<evidence type="ECO:0000313" key="5">
    <source>
        <dbReference type="Proteomes" id="UP000007798"/>
    </source>
</evidence>
<keyword evidence="3" id="KW-0732">Signal</keyword>
<keyword evidence="1 2" id="KW-0193">Cuticle</keyword>
<gene>
    <name evidence="4" type="primary">Dwil\GK16913</name>
    <name evidence="4" type="ORF">Dwil_GK16913</name>
</gene>
<evidence type="ECO:0000256" key="1">
    <source>
        <dbReference type="ARBA" id="ARBA00022460"/>
    </source>
</evidence>
<reference evidence="4 5" key="1">
    <citation type="journal article" date="2007" name="Nature">
        <title>Evolution of genes and genomes on the Drosophila phylogeny.</title>
        <authorList>
            <consortium name="Drosophila 12 Genomes Consortium"/>
            <person name="Clark A.G."/>
            <person name="Eisen M.B."/>
            <person name="Smith D.R."/>
            <person name="Bergman C.M."/>
            <person name="Oliver B."/>
            <person name="Markow T.A."/>
            <person name="Kaufman T.C."/>
            <person name="Kellis M."/>
            <person name="Gelbart W."/>
            <person name="Iyer V.N."/>
            <person name="Pollard D.A."/>
            <person name="Sackton T.B."/>
            <person name="Larracuente A.M."/>
            <person name="Singh N.D."/>
            <person name="Abad J.P."/>
            <person name="Abt D.N."/>
            <person name="Adryan B."/>
            <person name="Aguade M."/>
            <person name="Akashi H."/>
            <person name="Anderson W.W."/>
            <person name="Aquadro C.F."/>
            <person name="Ardell D.H."/>
            <person name="Arguello R."/>
            <person name="Artieri C.G."/>
            <person name="Barbash D.A."/>
            <person name="Barker D."/>
            <person name="Barsanti P."/>
            <person name="Batterham P."/>
            <person name="Batzoglou S."/>
            <person name="Begun D."/>
            <person name="Bhutkar A."/>
            <person name="Blanco E."/>
            <person name="Bosak S.A."/>
            <person name="Bradley R.K."/>
            <person name="Brand A.D."/>
            <person name="Brent M.R."/>
            <person name="Brooks A.N."/>
            <person name="Brown R.H."/>
            <person name="Butlin R.K."/>
            <person name="Caggese C."/>
            <person name="Calvi B.R."/>
            <person name="Bernardo de Carvalho A."/>
            <person name="Caspi A."/>
            <person name="Castrezana S."/>
            <person name="Celniker S.E."/>
            <person name="Chang J.L."/>
            <person name="Chapple C."/>
            <person name="Chatterji S."/>
            <person name="Chinwalla A."/>
            <person name="Civetta A."/>
            <person name="Clifton S.W."/>
            <person name="Comeron J.M."/>
            <person name="Costello J.C."/>
            <person name="Coyne J.A."/>
            <person name="Daub J."/>
            <person name="David R.G."/>
            <person name="Delcher A.L."/>
            <person name="Delehaunty K."/>
            <person name="Do C.B."/>
            <person name="Ebling H."/>
            <person name="Edwards K."/>
            <person name="Eickbush T."/>
            <person name="Evans J.D."/>
            <person name="Filipski A."/>
            <person name="Findeiss S."/>
            <person name="Freyhult E."/>
            <person name="Fulton L."/>
            <person name="Fulton R."/>
            <person name="Garcia A.C."/>
            <person name="Gardiner A."/>
            <person name="Garfield D.A."/>
            <person name="Garvin B.E."/>
            <person name="Gibson G."/>
            <person name="Gilbert D."/>
            <person name="Gnerre S."/>
            <person name="Godfrey J."/>
            <person name="Good R."/>
            <person name="Gotea V."/>
            <person name="Gravely B."/>
            <person name="Greenberg A.J."/>
            <person name="Griffiths-Jones S."/>
            <person name="Gross S."/>
            <person name="Guigo R."/>
            <person name="Gustafson E.A."/>
            <person name="Haerty W."/>
            <person name="Hahn M.W."/>
            <person name="Halligan D.L."/>
            <person name="Halpern A.L."/>
            <person name="Halter G.M."/>
            <person name="Han M.V."/>
            <person name="Heger A."/>
            <person name="Hillier L."/>
            <person name="Hinrichs A.S."/>
            <person name="Holmes I."/>
            <person name="Hoskins R.A."/>
            <person name="Hubisz M.J."/>
            <person name="Hultmark D."/>
            <person name="Huntley M.A."/>
            <person name="Jaffe D.B."/>
            <person name="Jagadeeshan S."/>
            <person name="Jeck W.R."/>
            <person name="Johnson J."/>
            <person name="Jones C.D."/>
            <person name="Jordan W.C."/>
            <person name="Karpen G.H."/>
            <person name="Kataoka E."/>
            <person name="Keightley P.D."/>
            <person name="Kheradpour P."/>
            <person name="Kirkness E.F."/>
            <person name="Koerich L.B."/>
            <person name="Kristiansen K."/>
            <person name="Kudrna D."/>
            <person name="Kulathinal R.J."/>
            <person name="Kumar S."/>
            <person name="Kwok R."/>
            <person name="Lander E."/>
            <person name="Langley C.H."/>
            <person name="Lapoint R."/>
            <person name="Lazzaro B.P."/>
            <person name="Lee S.J."/>
            <person name="Levesque L."/>
            <person name="Li R."/>
            <person name="Lin C.F."/>
            <person name="Lin M.F."/>
            <person name="Lindblad-Toh K."/>
            <person name="Llopart A."/>
            <person name="Long M."/>
            <person name="Low L."/>
            <person name="Lozovsky E."/>
            <person name="Lu J."/>
            <person name="Luo M."/>
            <person name="Machado C.A."/>
            <person name="Makalowski W."/>
            <person name="Marzo M."/>
            <person name="Matsuda M."/>
            <person name="Matzkin L."/>
            <person name="McAllister B."/>
            <person name="McBride C.S."/>
            <person name="McKernan B."/>
            <person name="McKernan K."/>
            <person name="Mendez-Lago M."/>
            <person name="Minx P."/>
            <person name="Mollenhauer M.U."/>
            <person name="Montooth K."/>
            <person name="Mount S.M."/>
            <person name="Mu X."/>
            <person name="Myers E."/>
            <person name="Negre B."/>
            <person name="Newfeld S."/>
            <person name="Nielsen R."/>
            <person name="Noor M.A."/>
            <person name="O'Grady P."/>
            <person name="Pachter L."/>
            <person name="Papaceit M."/>
            <person name="Parisi M.J."/>
            <person name="Parisi M."/>
            <person name="Parts L."/>
            <person name="Pedersen J.S."/>
            <person name="Pesole G."/>
            <person name="Phillippy A.M."/>
            <person name="Ponting C.P."/>
            <person name="Pop M."/>
            <person name="Porcelli D."/>
            <person name="Powell J.R."/>
            <person name="Prohaska S."/>
            <person name="Pruitt K."/>
            <person name="Puig M."/>
            <person name="Quesneville H."/>
            <person name="Ram K.R."/>
            <person name="Rand D."/>
            <person name="Rasmussen M.D."/>
            <person name="Reed L.K."/>
            <person name="Reenan R."/>
            <person name="Reily A."/>
            <person name="Remington K.A."/>
            <person name="Rieger T.T."/>
            <person name="Ritchie M.G."/>
            <person name="Robin C."/>
            <person name="Rogers Y.H."/>
            <person name="Rohde C."/>
            <person name="Rozas J."/>
            <person name="Rubenfield M.J."/>
            <person name="Ruiz A."/>
            <person name="Russo S."/>
            <person name="Salzberg S.L."/>
            <person name="Sanchez-Gracia A."/>
            <person name="Saranga D.J."/>
            <person name="Sato H."/>
            <person name="Schaeffer S.W."/>
            <person name="Schatz M.C."/>
            <person name="Schlenke T."/>
            <person name="Schwartz R."/>
            <person name="Segarra C."/>
            <person name="Singh R.S."/>
            <person name="Sirot L."/>
            <person name="Sirota M."/>
            <person name="Sisneros N.B."/>
            <person name="Smith C.D."/>
            <person name="Smith T.F."/>
            <person name="Spieth J."/>
            <person name="Stage D.E."/>
            <person name="Stark A."/>
            <person name="Stephan W."/>
            <person name="Strausberg R.L."/>
            <person name="Strempel S."/>
            <person name="Sturgill D."/>
            <person name="Sutton G."/>
            <person name="Sutton G.G."/>
            <person name="Tao W."/>
            <person name="Teichmann S."/>
            <person name="Tobari Y.N."/>
            <person name="Tomimura Y."/>
            <person name="Tsolas J.M."/>
            <person name="Valente V.L."/>
            <person name="Venter E."/>
            <person name="Venter J.C."/>
            <person name="Vicario S."/>
            <person name="Vieira F.G."/>
            <person name="Vilella A.J."/>
            <person name="Villasante A."/>
            <person name="Walenz B."/>
            <person name="Wang J."/>
            <person name="Wasserman M."/>
            <person name="Watts T."/>
            <person name="Wilson D."/>
            <person name="Wilson R.K."/>
            <person name="Wing R.A."/>
            <person name="Wolfner M.F."/>
            <person name="Wong A."/>
            <person name="Wong G.K."/>
            <person name="Wu C.I."/>
            <person name="Wu G."/>
            <person name="Yamamoto D."/>
            <person name="Yang H.P."/>
            <person name="Yang S.P."/>
            <person name="Yorke J.A."/>
            <person name="Yoshida K."/>
            <person name="Zdobnov E."/>
            <person name="Zhang P."/>
            <person name="Zhang Y."/>
            <person name="Zimin A.V."/>
            <person name="Baldwin J."/>
            <person name="Abdouelleil A."/>
            <person name="Abdulkadir J."/>
            <person name="Abebe A."/>
            <person name="Abera B."/>
            <person name="Abreu J."/>
            <person name="Acer S.C."/>
            <person name="Aftuck L."/>
            <person name="Alexander A."/>
            <person name="An P."/>
            <person name="Anderson E."/>
            <person name="Anderson S."/>
            <person name="Arachi H."/>
            <person name="Azer M."/>
            <person name="Bachantsang P."/>
            <person name="Barry A."/>
            <person name="Bayul T."/>
            <person name="Berlin A."/>
            <person name="Bessette D."/>
            <person name="Bloom T."/>
            <person name="Blye J."/>
            <person name="Boguslavskiy L."/>
            <person name="Bonnet C."/>
            <person name="Boukhgalter B."/>
            <person name="Bourzgui I."/>
            <person name="Brown A."/>
            <person name="Cahill P."/>
            <person name="Channer S."/>
            <person name="Cheshatsang Y."/>
            <person name="Chuda L."/>
            <person name="Citroen M."/>
            <person name="Collymore A."/>
            <person name="Cooke P."/>
            <person name="Costello M."/>
            <person name="D'Aco K."/>
            <person name="Daza R."/>
            <person name="De Haan G."/>
            <person name="DeGray S."/>
            <person name="DeMaso C."/>
            <person name="Dhargay N."/>
            <person name="Dooley K."/>
            <person name="Dooley E."/>
            <person name="Doricent M."/>
            <person name="Dorje P."/>
            <person name="Dorjee K."/>
            <person name="Dupes A."/>
            <person name="Elong R."/>
            <person name="Falk J."/>
            <person name="Farina A."/>
            <person name="Faro S."/>
            <person name="Ferguson D."/>
            <person name="Fisher S."/>
            <person name="Foley C.D."/>
            <person name="Franke A."/>
            <person name="Friedrich D."/>
            <person name="Gadbois L."/>
            <person name="Gearin G."/>
            <person name="Gearin C.R."/>
            <person name="Giannoukos G."/>
            <person name="Goode T."/>
            <person name="Graham J."/>
            <person name="Grandbois E."/>
            <person name="Grewal S."/>
            <person name="Gyaltsen K."/>
            <person name="Hafez N."/>
            <person name="Hagos B."/>
            <person name="Hall J."/>
            <person name="Henson C."/>
            <person name="Hollinger A."/>
            <person name="Honan T."/>
            <person name="Huard M.D."/>
            <person name="Hughes L."/>
            <person name="Hurhula B."/>
            <person name="Husby M.E."/>
            <person name="Kamat A."/>
            <person name="Kanga B."/>
            <person name="Kashin S."/>
            <person name="Khazanovich D."/>
            <person name="Kisner P."/>
            <person name="Lance K."/>
            <person name="Lara M."/>
            <person name="Lee W."/>
            <person name="Lennon N."/>
            <person name="Letendre F."/>
            <person name="LeVine R."/>
            <person name="Lipovsky A."/>
            <person name="Liu X."/>
            <person name="Liu J."/>
            <person name="Liu S."/>
            <person name="Lokyitsang T."/>
            <person name="Lokyitsang Y."/>
            <person name="Lubonja R."/>
            <person name="Lui A."/>
            <person name="MacDonald P."/>
            <person name="Magnisalis V."/>
            <person name="Maru K."/>
            <person name="Matthews C."/>
            <person name="McCusker W."/>
            <person name="McDonough S."/>
            <person name="Mehta T."/>
            <person name="Meldrim J."/>
            <person name="Meneus L."/>
            <person name="Mihai O."/>
            <person name="Mihalev A."/>
            <person name="Mihova T."/>
            <person name="Mittelman R."/>
            <person name="Mlenga V."/>
            <person name="Montmayeur A."/>
            <person name="Mulrain L."/>
            <person name="Navidi A."/>
            <person name="Naylor J."/>
            <person name="Negash T."/>
            <person name="Nguyen T."/>
            <person name="Nguyen N."/>
            <person name="Nicol R."/>
            <person name="Norbu C."/>
            <person name="Norbu N."/>
            <person name="Novod N."/>
            <person name="O'Neill B."/>
            <person name="Osman S."/>
            <person name="Markiewicz E."/>
            <person name="Oyono O.L."/>
            <person name="Patti C."/>
            <person name="Phunkhang P."/>
            <person name="Pierre F."/>
            <person name="Priest M."/>
            <person name="Raghuraman S."/>
            <person name="Rege F."/>
            <person name="Reyes R."/>
            <person name="Rise C."/>
            <person name="Rogov P."/>
            <person name="Ross K."/>
            <person name="Ryan E."/>
            <person name="Settipalli S."/>
            <person name="Shea T."/>
            <person name="Sherpa N."/>
            <person name="Shi L."/>
            <person name="Shih D."/>
            <person name="Sparrow T."/>
            <person name="Spaulding J."/>
            <person name="Stalker J."/>
            <person name="Stange-Thomann N."/>
            <person name="Stavropoulos S."/>
            <person name="Stone C."/>
            <person name="Strader C."/>
            <person name="Tesfaye S."/>
            <person name="Thomson T."/>
            <person name="Thoulutsang Y."/>
            <person name="Thoulutsang D."/>
            <person name="Topham K."/>
            <person name="Topping I."/>
            <person name="Tsamla T."/>
            <person name="Vassiliev H."/>
            <person name="Vo A."/>
            <person name="Wangchuk T."/>
            <person name="Wangdi T."/>
            <person name="Weiand M."/>
            <person name="Wilkinson J."/>
            <person name="Wilson A."/>
            <person name="Yadav S."/>
            <person name="Young G."/>
            <person name="Yu Q."/>
            <person name="Zembek L."/>
            <person name="Zhong D."/>
            <person name="Zimmer A."/>
            <person name="Zwirko Z."/>
            <person name="Jaffe D.B."/>
            <person name="Alvarez P."/>
            <person name="Brockman W."/>
            <person name="Butler J."/>
            <person name="Chin C."/>
            <person name="Gnerre S."/>
            <person name="Grabherr M."/>
            <person name="Kleber M."/>
            <person name="Mauceli E."/>
            <person name="MacCallum I."/>
        </authorList>
    </citation>
    <scope>NUCLEOTIDE SEQUENCE [LARGE SCALE GENOMIC DNA]</scope>
    <source>
        <strain evidence="5">Tucson 14030-0811.24</strain>
    </source>
</reference>
<evidence type="ECO:0000256" key="3">
    <source>
        <dbReference type="SAM" id="SignalP"/>
    </source>
</evidence>
<dbReference type="OrthoDB" id="7255276at2759"/>
<dbReference type="PANTHER" id="PTHR10380:SF218">
    <property type="entry name" value="ADULT CUTICLE PROTEIN 65AA-RELATED"/>
    <property type="match status" value="1"/>
</dbReference>
<proteinExistence type="predicted"/>
<dbReference type="STRING" id="7260.B4ML11"/>
<dbReference type="KEGG" id="dwi:6639464"/>
<dbReference type="InterPro" id="IPR050468">
    <property type="entry name" value="Cuticle_Struct_Prot"/>
</dbReference>
<dbReference type="Pfam" id="PF00379">
    <property type="entry name" value="Chitin_bind_4"/>
    <property type="match status" value="1"/>
</dbReference>
<feature type="signal peptide" evidence="3">
    <location>
        <begin position="1"/>
        <end position="16"/>
    </location>
</feature>
<sequence>MKFVIVFVALIALTYAAPPSQDAQVLRQDSQVGPSQYSHVLETSDGTAIQAQGHLENEGHEDASIAVKGSYKFVADDGQTYQVDYVADKNGYQPSGAHLPVA</sequence>
<dbReference type="EMBL" id="CH963847">
    <property type="protein sequence ID" value="EDW72936.1"/>
    <property type="molecule type" value="Genomic_DNA"/>
</dbReference>
<dbReference type="PhylomeDB" id="B4ML11"/>
<protein>
    <recommendedName>
        <fullName evidence="6">Larval cuticle protein 8</fullName>
    </recommendedName>
</protein>
<organism evidence="4 5">
    <name type="scientific">Drosophila willistoni</name>
    <name type="common">Fruit fly</name>
    <dbReference type="NCBI Taxonomy" id="7260"/>
    <lineage>
        <taxon>Eukaryota</taxon>
        <taxon>Metazoa</taxon>
        <taxon>Ecdysozoa</taxon>
        <taxon>Arthropoda</taxon>
        <taxon>Hexapoda</taxon>
        <taxon>Insecta</taxon>
        <taxon>Pterygota</taxon>
        <taxon>Neoptera</taxon>
        <taxon>Endopterygota</taxon>
        <taxon>Diptera</taxon>
        <taxon>Brachycera</taxon>
        <taxon>Muscomorpha</taxon>
        <taxon>Ephydroidea</taxon>
        <taxon>Drosophilidae</taxon>
        <taxon>Drosophila</taxon>
        <taxon>Sophophora</taxon>
    </lineage>
</organism>
<dbReference type="GO" id="GO:0008010">
    <property type="term" value="F:structural constituent of chitin-based larval cuticle"/>
    <property type="evidence" value="ECO:0007669"/>
    <property type="project" value="TreeGrafter"/>
</dbReference>
<dbReference type="InParanoid" id="B4ML11"/>
<feature type="chain" id="PRO_5002818071" description="Larval cuticle protein 8" evidence="3">
    <location>
        <begin position="17"/>
        <end position="102"/>
    </location>
</feature>